<organism evidence="2 3">
    <name type="scientific">Metarhizium brunneum</name>
    <dbReference type="NCBI Taxonomy" id="500148"/>
    <lineage>
        <taxon>Eukaryota</taxon>
        <taxon>Fungi</taxon>
        <taxon>Dikarya</taxon>
        <taxon>Ascomycota</taxon>
        <taxon>Pezizomycotina</taxon>
        <taxon>Sordariomycetes</taxon>
        <taxon>Hypocreomycetidae</taxon>
        <taxon>Hypocreales</taxon>
        <taxon>Clavicipitaceae</taxon>
        <taxon>Metarhizium</taxon>
    </lineage>
</organism>
<dbReference type="KEGG" id="mbrn:90968298"/>
<feature type="compositionally biased region" description="Basic and acidic residues" evidence="1">
    <location>
        <begin position="48"/>
        <end position="65"/>
    </location>
</feature>
<dbReference type="GeneID" id="90968298"/>
<protein>
    <submittedName>
        <fullName evidence="2">Uncharacterized protein</fullName>
    </submittedName>
</protein>
<reference evidence="2 3" key="1">
    <citation type="submission" date="2020-07" db="EMBL/GenBank/DDBJ databases">
        <title>Telomere length de novo assembly of all 7 chromosomes of the fungus, Metarhizium brunneum, using a novel assembly pipeline.</title>
        <authorList>
            <person name="Saud z."/>
            <person name="Kortsinoglou A."/>
            <person name="Kouvelis V.N."/>
            <person name="Butt T.M."/>
        </authorList>
    </citation>
    <scope>NUCLEOTIDE SEQUENCE [LARGE SCALE GENOMIC DNA]</scope>
    <source>
        <strain evidence="2 3">4556</strain>
    </source>
</reference>
<dbReference type="Proteomes" id="UP000510686">
    <property type="component" value="Chromosome 7"/>
</dbReference>
<dbReference type="OrthoDB" id="4777024at2759"/>
<evidence type="ECO:0000256" key="1">
    <source>
        <dbReference type="SAM" id="MobiDB-lite"/>
    </source>
</evidence>
<dbReference type="EMBL" id="CP058938">
    <property type="protein sequence ID" value="QLI74772.1"/>
    <property type="molecule type" value="Genomic_DNA"/>
</dbReference>
<feature type="region of interest" description="Disordered" evidence="1">
    <location>
        <begin position="1"/>
        <end position="65"/>
    </location>
</feature>
<dbReference type="RefSeq" id="XP_065987998.1">
    <property type="nucleotide sequence ID" value="XM_066131907.1"/>
</dbReference>
<proteinExistence type="predicted"/>
<gene>
    <name evidence="2" type="ORF">G6M90_00g113970</name>
</gene>
<feature type="compositionally biased region" description="Basic and acidic residues" evidence="1">
    <location>
        <begin position="26"/>
        <end position="41"/>
    </location>
</feature>
<sequence length="65" mass="7366">MDGNNSVLSVEEQFPTDTYENPTEVDWERPIADTGTERLPRVELIYGDPDHPRPEVGHEPKSSSQ</sequence>
<dbReference type="AlphaFoldDB" id="A0A7D5V7C4"/>
<accession>A0A7D5V7C4</accession>
<keyword evidence="3" id="KW-1185">Reference proteome</keyword>
<evidence type="ECO:0000313" key="3">
    <source>
        <dbReference type="Proteomes" id="UP000510686"/>
    </source>
</evidence>
<name>A0A7D5V7C4_9HYPO</name>
<evidence type="ECO:0000313" key="2">
    <source>
        <dbReference type="EMBL" id="QLI74772.1"/>
    </source>
</evidence>